<evidence type="ECO:0000256" key="1">
    <source>
        <dbReference type="ARBA" id="ARBA00007495"/>
    </source>
</evidence>
<evidence type="ECO:0000256" key="2">
    <source>
        <dbReference type="ARBA" id="ARBA00022801"/>
    </source>
</evidence>
<gene>
    <name evidence="7" type="ORF">SCAR479_11159</name>
</gene>
<organism evidence="7 8">
    <name type="scientific">Seiridium cardinale</name>
    <dbReference type="NCBI Taxonomy" id="138064"/>
    <lineage>
        <taxon>Eukaryota</taxon>
        <taxon>Fungi</taxon>
        <taxon>Dikarya</taxon>
        <taxon>Ascomycota</taxon>
        <taxon>Pezizomycotina</taxon>
        <taxon>Sordariomycetes</taxon>
        <taxon>Xylariomycetidae</taxon>
        <taxon>Amphisphaeriales</taxon>
        <taxon>Sporocadaceae</taxon>
        <taxon>Seiridium</taxon>
    </lineage>
</organism>
<proteinExistence type="inferred from homology"/>
<dbReference type="EMBL" id="JARVKM010000065">
    <property type="protein sequence ID" value="KAK9772150.1"/>
    <property type="molecule type" value="Genomic_DNA"/>
</dbReference>
<reference evidence="7 8" key="1">
    <citation type="submission" date="2024-02" db="EMBL/GenBank/DDBJ databases">
        <title>First draft genome assembly of two strains of Seiridium cardinale.</title>
        <authorList>
            <person name="Emiliani G."/>
            <person name="Scali E."/>
        </authorList>
    </citation>
    <scope>NUCLEOTIDE SEQUENCE [LARGE SCALE GENOMIC DNA]</scope>
    <source>
        <strain evidence="7 8">BM-138-000479</strain>
    </source>
</reference>
<dbReference type="Gene3D" id="3.20.20.80">
    <property type="entry name" value="Glycosidases"/>
    <property type="match status" value="1"/>
</dbReference>
<keyword evidence="8" id="KW-1185">Reference proteome</keyword>
<name>A0ABR2XEP6_9PEZI</name>
<sequence length="111" mass="11957">MVSLRSLWLASLLAGIASANGLSARAKAAGKLYWGTAVNPTVLNDATAKSIATNNQDFVTTGGFDNATMISIMESHITNVMTHFRGKCYAWDVVNEAFAEDGTHRTSSPWY</sequence>
<evidence type="ECO:0000259" key="6">
    <source>
        <dbReference type="Pfam" id="PF00331"/>
    </source>
</evidence>
<protein>
    <recommendedName>
        <fullName evidence="6">GH10 domain-containing protein</fullName>
    </recommendedName>
</protein>
<evidence type="ECO:0000256" key="3">
    <source>
        <dbReference type="ARBA" id="ARBA00023277"/>
    </source>
</evidence>
<keyword evidence="4" id="KW-0624">Polysaccharide degradation</keyword>
<comment type="caution">
    <text evidence="7">The sequence shown here is derived from an EMBL/GenBank/DDBJ whole genome shotgun (WGS) entry which is preliminary data.</text>
</comment>
<evidence type="ECO:0000256" key="5">
    <source>
        <dbReference type="SAM" id="SignalP"/>
    </source>
</evidence>
<dbReference type="Proteomes" id="UP001465668">
    <property type="component" value="Unassembled WGS sequence"/>
</dbReference>
<dbReference type="InterPro" id="IPR001000">
    <property type="entry name" value="GH10_dom"/>
</dbReference>
<feature type="chain" id="PRO_5045398511" description="GH10 domain-containing protein" evidence="5">
    <location>
        <begin position="20"/>
        <end position="111"/>
    </location>
</feature>
<dbReference type="Pfam" id="PF00331">
    <property type="entry name" value="Glyco_hydro_10"/>
    <property type="match status" value="1"/>
</dbReference>
<keyword evidence="2" id="KW-0378">Hydrolase</keyword>
<feature type="domain" description="GH10" evidence="6">
    <location>
        <begin position="57"/>
        <end position="111"/>
    </location>
</feature>
<comment type="similarity">
    <text evidence="1">Belongs to the glycosyl hydrolase 10 (cellulase F) family.</text>
</comment>
<dbReference type="SUPFAM" id="SSF51445">
    <property type="entry name" value="(Trans)glycosidases"/>
    <property type="match status" value="1"/>
</dbReference>
<keyword evidence="5" id="KW-0732">Signal</keyword>
<feature type="signal peptide" evidence="5">
    <location>
        <begin position="1"/>
        <end position="19"/>
    </location>
</feature>
<accession>A0ABR2XEP6</accession>
<evidence type="ECO:0000313" key="7">
    <source>
        <dbReference type="EMBL" id="KAK9772150.1"/>
    </source>
</evidence>
<keyword evidence="3" id="KW-0119">Carbohydrate metabolism</keyword>
<evidence type="ECO:0000313" key="8">
    <source>
        <dbReference type="Proteomes" id="UP001465668"/>
    </source>
</evidence>
<evidence type="ECO:0000256" key="4">
    <source>
        <dbReference type="ARBA" id="ARBA00023326"/>
    </source>
</evidence>
<dbReference type="InterPro" id="IPR017853">
    <property type="entry name" value="GH"/>
</dbReference>